<proteinExistence type="predicted"/>
<dbReference type="Proteomes" id="UP000027002">
    <property type="component" value="Chromosome 1"/>
</dbReference>
<dbReference type="Pfam" id="PF08513">
    <property type="entry name" value="LisH"/>
    <property type="match status" value="1"/>
</dbReference>
<dbReference type="KEGG" id="uvi:66060957"/>
<dbReference type="PANTHER" id="PTHR12864">
    <property type="entry name" value="RAN BINDING PROTEIN 9-RELATED"/>
    <property type="match status" value="1"/>
</dbReference>
<evidence type="ECO:0000259" key="2">
    <source>
        <dbReference type="PROSITE" id="PS50897"/>
    </source>
</evidence>
<organism evidence="3 4">
    <name type="scientific">Ustilaginoidea virens</name>
    <name type="common">Rice false smut fungus</name>
    <name type="synonym">Villosiclava virens</name>
    <dbReference type="NCBI Taxonomy" id="1159556"/>
    <lineage>
        <taxon>Eukaryota</taxon>
        <taxon>Fungi</taxon>
        <taxon>Dikarya</taxon>
        <taxon>Ascomycota</taxon>
        <taxon>Pezizomycotina</taxon>
        <taxon>Sordariomycetes</taxon>
        <taxon>Hypocreomycetidae</taxon>
        <taxon>Hypocreales</taxon>
        <taxon>Clavicipitaceae</taxon>
        <taxon>Ustilaginoidea</taxon>
    </lineage>
</organism>
<dbReference type="PROSITE" id="PS50896">
    <property type="entry name" value="LISH"/>
    <property type="match status" value="1"/>
</dbReference>
<dbReference type="InterPro" id="IPR013144">
    <property type="entry name" value="CRA_dom"/>
</dbReference>
<keyword evidence="4" id="KW-1185">Reference proteome</keyword>
<sequence length="375" mass="41895">MRGPAPAVQWGLPSPKLLTLTTGCRKSKAVYVMASTTSTATPNRHNFELRVREVKSPKSDINALLLDYLTMEGYPNAAARFSKEANLQPHQDSGSIRSRQNIQNHIHSGNIQAAIEELNELDPAILDEDKALHFLLLRLQLVELIRSCNATEDISPALKFATEQLGPRAPTNPSFLEDLERTMALLLFPSDALEPRLAALLDPQLRLAAADSVNKAILEKQSARREAAIRHLVKLRVWAENTAREKGVSLPSQLDIGLQGEEHDQQDRRQSNVEITHEPMLSQITTVFQLCFLDLGDISEYSRQCSPDPALSDVYMFMVLIGPDDAFLRRRSRGNCFPKWSLVTALKCQTLQAAHYASIVTLNIPYNPVLKVRMS</sequence>
<evidence type="ECO:0000256" key="1">
    <source>
        <dbReference type="ARBA" id="ARBA00002343"/>
    </source>
</evidence>
<protein>
    <recommendedName>
        <fullName evidence="2">CTLH domain-containing protein</fullName>
    </recommendedName>
</protein>
<dbReference type="RefSeq" id="XP_042993611.1">
    <property type="nucleotide sequence ID" value="XM_043137677.1"/>
</dbReference>
<dbReference type="SMART" id="SM00667">
    <property type="entry name" value="LisH"/>
    <property type="match status" value="1"/>
</dbReference>
<feature type="domain" description="CTLH" evidence="2">
    <location>
        <begin position="95"/>
        <end position="152"/>
    </location>
</feature>
<evidence type="ECO:0000313" key="3">
    <source>
        <dbReference type="EMBL" id="QUC15938.1"/>
    </source>
</evidence>
<accession>A0A8E5HIH1</accession>
<dbReference type="InterPro" id="IPR006595">
    <property type="entry name" value="CTLH_C"/>
</dbReference>
<dbReference type="SMART" id="SM00668">
    <property type="entry name" value="CTLH"/>
    <property type="match status" value="1"/>
</dbReference>
<dbReference type="InterPro" id="IPR024964">
    <property type="entry name" value="CTLH/CRA"/>
</dbReference>
<dbReference type="AlphaFoldDB" id="A0A8E5HIH1"/>
<dbReference type="InterPro" id="IPR050618">
    <property type="entry name" value="Ubq-SigPath_Reg"/>
</dbReference>
<dbReference type="PROSITE" id="PS50897">
    <property type="entry name" value="CTLH"/>
    <property type="match status" value="1"/>
</dbReference>
<dbReference type="Pfam" id="PF10607">
    <property type="entry name" value="CTLH"/>
    <property type="match status" value="1"/>
</dbReference>
<gene>
    <name evidence="3" type="ORF">UV8b_00179</name>
</gene>
<dbReference type="OrthoDB" id="2415936at2759"/>
<dbReference type="SMART" id="SM00757">
    <property type="entry name" value="CRA"/>
    <property type="match status" value="1"/>
</dbReference>
<evidence type="ECO:0000313" key="4">
    <source>
        <dbReference type="Proteomes" id="UP000027002"/>
    </source>
</evidence>
<dbReference type="InterPro" id="IPR006594">
    <property type="entry name" value="LisH"/>
</dbReference>
<comment type="function">
    <text evidence="1">Involved in the proteasome-dependent degradation of fructose-1,6-bisphosphatase.</text>
</comment>
<dbReference type="GeneID" id="66060957"/>
<reference evidence="3" key="1">
    <citation type="submission" date="2020-03" db="EMBL/GenBank/DDBJ databases">
        <title>A mixture of massive structural variations and highly conserved coding sequences in Ustilaginoidea virens genome.</title>
        <authorList>
            <person name="Zhang K."/>
            <person name="Zhao Z."/>
            <person name="Zhang Z."/>
            <person name="Li Y."/>
            <person name="Hsiang T."/>
            <person name="Sun W."/>
        </authorList>
    </citation>
    <scope>NUCLEOTIDE SEQUENCE</scope>
    <source>
        <strain evidence="3">UV-8b</strain>
    </source>
</reference>
<name>A0A8E5HIH1_USTVR</name>
<dbReference type="EMBL" id="CP072753">
    <property type="protein sequence ID" value="QUC15938.1"/>
    <property type="molecule type" value="Genomic_DNA"/>
</dbReference>